<reference evidence="2" key="1">
    <citation type="journal article" date="2022" name="Int. J. Mol. Sci.">
        <title>Draft Genome of Tanacetum Coccineum: Genomic Comparison of Closely Related Tanacetum-Family Plants.</title>
        <authorList>
            <person name="Yamashiro T."/>
            <person name="Shiraishi A."/>
            <person name="Nakayama K."/>
            <person name="Satake H."/>
        </authorList>
    </citation>
    <scope>NUCLEOTIDE SEQUENCE</scope>
</reference>
<dbReference type="PANTHER" id="PTHR43866:SF3">
    <property type="entry name" value="METHYLMALONATE-SEMIALDEHYDE DEHYDROGENASE [ACYLATING], MITOCHONDRIAL"/>
    <property type="match status" value="1"/>
</dbReference>
<name>A0ABQ5F4I4_9ASTR</name>
<dbReference type="EMBL" id="BQNB010017001">
    <property type="protein sequence ID" value="GJT58243.1"/>
    <property type="molecule type" value="Genomic_DNA"/>
</dbReference>
<comment type="similarity">
    <text evidence="1">Belongs to the aldehyde dehydrogenase family.</text>
</comment>
<accession>A0ABQ5F4I4</accession>
<dbReference type="Proteomes" id="UP001151760">
    <property type="component" value="Unassembled WGS sequence"/>
</dbReference>
<dbReference type="InterPro" id="IPR010061">
    <property type="entry name" value="MeMal-semiAld_DH"/>
</dbReference>
<organism evidence="2 3">
    <name type="scientific">Tanacetum coccineum</name>
    <dbReference type="NCBI Taxonomy" id="301880"/>
    <lineage>
        <taxon>Eukaryota</taxon>
        <taxon>Viridiplantae</taxon>
        <taxon>Streptophyta</taxon>
        <taxon>Embryophyta</taxon>
        <taxon>Tracheophyta</taxon>
        <taxon>Spermatophyta</taxon>
        <taxon>Magnoliopsida</taxon>
        <taxon>eudicotyledons</taxon>
        <taxon>Gunneridae</taxon>
        <taxon>Pentapetalae</taxon>
        <taxon>asterids</taxon>
        <taxon>campanulids</taxon>
        <taxon>Asterales</taxon>
        <taxon>Asteraceae</taxon>
        <taxon>Asteroideae</taxon>
        <taxon>Anthemideae</taxon>
        <taxon>Anthemidinae</taxon>
        <taxon>Tanacetum</taxon>
    </lineage>
</organism>
<evidence type="ECO:0000313" key="2">
    <source>
        <dbReference type="EMBL" id="GJT58243.1"/>
    </source>
</evidence>
<reference evidence="2" key="2">
    <citation type="submission" date="2022-01" db="EMBL/GenBank/DDBJ databases">
        <authorList>
            <person name="Yamashiro T."/>
            <person name="Shiraishi A."/>
            <person name="Satake H."/>
            <person name="Nakayama K."/>
        </authorList>
    </citation>
    <scope>NUCLEOTIDE SEQUENCE</scope>
</reference>
<keyword evidence="3" id="KW-1185">Reference proteome</keyword>
<comment type="caution">
    <text evidence="2">The sequence shown here is derived from an EMBL/GenBank/DDBJ whole genome shotgun (WGS) entry which is preliminary data.</text>
</comment>
<sequence length="165" mass="18771">MLGSLALLTRGYIVTIKQCKKDKIVVLGCQRGGVYRNRRKSVDDGTEKGVKKEQKNVEEKYAWPIVCGLRRKVREDGRTEAVKRHKSRDALLLRYRMNRLLVTSLSFLELSKVQRSDVTVAKAAIRFHECPGSPACLADTGIYLKLSLKCEDCLSRMLDFDSLHI</sequence>
<dbReference type="PANTHER" id="PTHR43866">
    <property type="entry name" value="MALONATE-SEMIALDEHYDE DEHYDROGENASE"/>
    <property type="match status" value="1"/>
</dbReference>
<protein>
    <submittedName>
        <fullName evidence="2">Methylmalonate-semialdehyde dehydrogenase [acylating], mitochondrial</fullName>
    </submittedName>
</protein>
<evidence type="ECO:0000256" key="1">
    <source>
        <dbReference type="ARBA" id="ARBA00009986"/>
    </source>
</evidence>
<proteinExistence type="inferred from homology"/>
<evidence type="ECO:0000313" key="3">
    <source>
        <dbReference type="Proteomes" id="UP001151760"/>
    </source>
</evidence>
<gene>
    <name evidence="2" type="ORF">Tco_0993297</name>
</gene>